<gene>
    <name evidence="6" type="ORF">CS022_11900</name>
</gene>
<dbReference type="InterPro" id="IPR003593">
    <property type="entry name" value="AAA+_ATPase"/>
</dbReference>
<evidence type="ECO:0000259" key="5">
    <source>
        <dbReference type="PROSITE" id="PS50045"/>
    </source>
</evidence>
<dbReference type="SUPFAM" id="SSF46689">
    <property type="entry name" value="Homeodomain-like"/>
    <property type="match status" value="1"/>
</dbReference>
<evidence type="ECO:0000313" key="6">
    <source>
        <dbReference type="EMBL" id="RXJ73001.1"/>
    </source>
</evidence>
<dbReference type="GO" id="GO:0006355">
    <property type="term" value="P:regulation of DNA-templated transcription"/>
    <property type="evidence" value="ECO:0007669"/>
    <property type="project" value="InterPro"/>
</dbReference>
<keyword evidence="3" id="KW-0805">Transcription regulation</keyword>
<dbReference type="OrthoDB" id="5496274at2"/>
<dbReference type="Pfam" id="PF00158">
    <property type="entry name" value="Sigma54_activat"/>
    <property type="match status" value="1"/>
</dbReference>
<keyword evidence="2" id="KW-0067">ATP-binding</keyword>
<accession>A0A4Q0YVK0</accession>
<dbReference type="AlphaFoldDB" id="A0A4Q0YVK0"/>
<dbReference type="Gene3D" id="3.40.50.300">
    <property type="entry name" value="P-loop containing nucleotide triphosphate hydrolases"/>
    <property type="match status" value="1"/>
</dbReference>
<dbReference type="RefSeq" id="WP_129122444.1">
    <property type="nucleotide sequence ID" value="NZ_PEIB01000013.1"/>
</dbReference>
<dbReference type="Pfam" id="PF25601">
    <property type="entry name" value="AAA_lid_14"/>
    <property type="match status" value="1"/>
</dbReference>
<keyword evidence="7" id="KW-1185">Reference proteome</keyword>
<dbReference type="PROSITE" id="PS00688">
    <property type="entry name" value="SIGMA54_INTERACT_3"/>
    <property type="match status" value="1"/>
</dbReference>
<feature type="domain" description="Sigma-54 factor interaction" evidence="5">
    <location>
        <begin position="26"/>
        <end position="248"/>
    </location>
</feature>
<dbReference type="FunFam" id="3.40.50.300:FF:000006">
    <property type="entry name" value="DNA-binding transcriptional regulator NtrC"/>
    <property type="match status" value="1"/>
</dbReference>
<dbReference type="CDD" id="cd00009">
    <property type="entry name" value="AAA"/>
    <property type="match status" value="1"/>
</dbReference>
<dbReference type="GO" id="GO:0043565">
    <property type="term" value="F:sequence-specific DNA binding"/>
    <property type="evidence" value="ECO:0007669"/>
    <property type="project" value="InterPro"/>
</dbReference>
<evidence type="ECO:0000256" key="3">
    <source>
        <dbReference type="ARBA" id="ARBA00023015"/>
    </source>
</evidence>
<dbReference type="Pfam" id="PF02954">
    <property type="entry name" value="HTH_8"/>
    <property type="match status" value="1"/>
</dbReference>
<dbReference type="EMBL" id="PEIB01000013">
    <property type="protein sequence ID" value="RXJ73001.1"/>
    <property type="molecule type" value="Genomic_DNA"/>
</dbReference>
<evidence type="ECO:0000313" key="7">
    <source>
        <dbReference type="Proteomes" id="UP000290287"/>
    </source>
</evidence>
<sequence length="763" mass="84517">MFTTFPDALQSATSHPQPIHLPDNIILGSSSAIQKLYETVLHIAPKQYSVHVSGPTGAGKEWVANLLHSAGQHPTAEFFDVNCSTISADLIESILFGHEKGAFTGAVHAQEGYFSLVKDGTLFLDEIGELPLSLQPKLLRVLETGQFRPLGSSQSKAFHGRIVTASHRNLEKMVADGTFRQDLFHRINVITLNVPSLAERREDIPALVAHFAKEQNKVFSDDAVRLLKNRDWPGNIRELRNTVFKLSAFSNHDVIDASFVQQSTDTAPSSHEEKVRVIAKELLSLGSENIMSLVEHVLATEAFAENNSNKQAAAKVLGIHRKSLERRLKAFNDQSATVVDLLSEADQFILANQYKKAIHTLSEAKEAVLKMPPTDEVQQLNYSISIKLAANTSKIEGWSSSKTHEALNEAAKLICEKSEPTHHAHLLLGKWWVALSTSDLVHAAQLAQALYLLGTKSNNDDIIALGLMATARTAFLRGDVEKTSGAIEEYFYFRGYQSKYSPIIDFDPYPYCLEVKCLLEISLGTLKQASLTKSALNGFTNRTSSDFAKSAGLHALIWTSHLLADKSGLTSAISSLKALSEQHGFSDYFSVARLFEAEQRYLLDNNQISFNTAMEHFAAEFQPANALRLSAYLCLLAGNTEIPEKASPLMLATIDHALNLIESNGETLFTPLALELNARALSHQGLDDEANKQLDRAWRLAKSNNFRLMLVKIGTQYLQQHQAISESKLAEFEVLKRHFHDDSEHPRVNAFLNALNHHTEVIA</sequence>
<dbReference type="InterPro" id="IPR027417">
    <property type="entry name" value="P-loop_NTPase"/>
</dbReference>
<dbReference type="Gene3D" id="1.10.10.60">
    <property type="entry name" value="Homeodomain-like"/>
    <property type="match status" value="1"/>
</dbReference>
<reference evidence="6 7" key="1">
    <citation type="submission" date="2017-10" db="EMBL/GenBank/DDBJ databases">
        <title>Nyctiphanis sp. nov., isolated from the stomach of the euphausiid Nyctiphanes simplex (Hansen, 1911) in the Gulf of California.</title>
        <authorList>
            <person name="Gomez-Gil B."/>
            <person name="Aguilar-Mendez M."/>
            <person name="Lopez-Cortes A."/>
            <person name="Gomez-Gutierrez J."/>
            <person name="Roque A."/>
            <person name="Lang E."/>
            <person name="Gonzalez-Castillo A."/>
        </authorList>
    </citation>
    <scope>NUCLEOTIDE SEQUENCE [LARGE SCALE GENOMIC DNA]</scope>
    <source>
        <strain evidence="6 7">CAIM 600</strain>
    </source>
</reference>
<dbReference type="PROSITE" id="PS50045">
    <property type="entry name" value="SIGMA54_INTERACT_4"/>
    <property type="match status" value="1"/>
</dbReference>
<dbReference type="InterPro" id="IPR025944">
    <property type="entry name" value="Sigma_54_int_dom_CS"/>
</dbReference>
<dbReference type="InterPro" id="IPR009057">
    <property type="entry name" value="Homeodomain-like_sf"/>
</dbReference>
<organism evidence="6 7">
    <name type="scientific">Veronia nyctiphanis</name>
    <dbReference type="NCBI Taxonomy" id="1278244"/>
    <lineage>
        <taxon>Bacteria</taxon>
        <taxon>Pseudomonadati</taxon>
        <taxon>Pseudomonadota</taxon>
        <taxon>Gammaproteobacteria</taxon>
        <taxon>Vibrionales</taxon>
        <taxon>Vibrionaceae</taxon>
        <taxon>Veronia</taxon>
    </lineage>
</organism>
<evidence type="ECO:0000256" key="1">
    <source>
        <dbReference type="ARBA" id="ARBA00022741"/>
    </source>
</evidence>
<proteinExistence type="predicted"/>
<dbReference type="GO" id="GO:0005524">
    <property type="term" value="F:ATP binding"/>
    <property type="evidence" value="ECO:0007669"/>
    <property type="project" value="UniProtKB-KW"/>
</dbReference>
<comment type="caution">
    <text evidence="6">The sequence shown here is derived from an EMBL/GenBank/DDBJ whole genome shotgun (WGS) entry which is preliminary data.</text>
</comment>
<dbReference type="PANTHER" id="PTHR32071">
    <property type="entry name" value="TRANSCRIPTIONAL REGULATORY PROTEIN"/>
    <property type="match status" value="1"/>
</dbReference>
<dbReference type="InterPro" id="IPR002197">
    <property type="entry name" value="HTH_Fis"/>
</dbReference>
<keyword evidence="4" id="KW-0804">Transcription</keyword>
<dbReference type="SMART" id="SM00382">
    <property type="entry name" value="AAA"/>
    <property type="match status" value="1"/>
</dbReference>
<dbReference type="Proteomes" id="UP000290287">
    <property type="component" value="Unassembled WGS sequence"/>
</dbReference>
<protein>
    <recommendedName>
        <fullName evidence="5">Sigma-54 factor interaction domain-containing protein</fullName>
    </recommendedName>
</protein>
<dbReference type="Gene3D" id="1.10.8.60">
    <property type="match status" value="1"/>
</dbReference>
<name>A0A4Q0YVK0_9GAMM</name>
<evidence type="ECO:0000256" key="4">
    <source>
        <dbReference type="ARBA" id="ARBA00023163"/>
    </source>
</evidence>
<dbReference type="InterPro" id="IPR002078">
    <property type="entry name" value="Sigma_54_int"/>
</dbReference>
<evidence type="ECO:0000256" key="2">
    <source>
        <dbReference type="ARBA" id="ARBA00022840"/>
    </source>
</evidence>
<keyword evidence="1" id="KW-0547">Nucleotide-binding</keyword>
<dbReference type="InterPro" id="IPR058031">
    <property type="entry name" value="AAA_lid_NorR"/>
</dbReference>
<dbReference type="SUPFAM" id="SSF52540">
    <property type="entry name" value="P-loop containing nucleoside triphosphate hydrolases"/>
    <property type="match status" value="1"/>
</dbReference>